<dbReference type="Pfam" id="PF00271">
    <property type="entry name" value="Helicase_C"/>
    <property type="match status" value="1"/>
</dbReference>
<evidence type="ECO:0008006" key="23">
    <source>
        <dbReference type="Google" id="ProtNLM"/>
    </source>
</evidence>
<feature type="domain" description="Dicer dsRNA-binding fold" evidence="20">
    <location>
        <begin position="598"/>
        <end position="692"/>
    </location>
</feature>
<evidence type="ECO:0000256" key="10">
    <source>
        <dbReference type="ARBA" id="ARBA00022842"/>
    </source>
</evidence>
<dbReference type="CDD" id="cd00593">
    <property type="entry name" value="RIBOc"/>
    <property type="match status" value="2"/>
</dbReference>
<dbReference type="CDD" id="cd18034">
    <property type="entry name" value="DEXHc_dicer"/>
    <property type="match status" value="1"/>
</dbReference>
<keyword evidence="22" id="KW-1185">Reference proteome</keyword>
<dbReference type="GO" id="GO:0051607">
    <property type="term" value="P:defense response to virus"/>
    <property type="evidence" value="ECO:0007669"/>
    <property type="project" value="UniProtKB-KW"/>
</dbReference>
<evidence type="ECO:0000259" key="20">
    <source>
        <dbReference type="PROSITE" id="PS51327"/>
    </source>
</evidence>
<sequence>MPPPREGDRNGRKRRRNSKESDDILVDSELKNELLENGRQSPPVFKPRAYQLEMLEASLRENIIIAMDTGSGKTQVAILRIRHELETCAAHKLVWFLAPTVALADQQHKYISQQLSAYQTRLLLGSDNVNYWSTKEIWNDILLNIRIVVSTPQVLLDAMTHGFVTMSRIALLVFDEAHHCAENEAPNILMQQFYHEPLQRTGTTNDLPHILGLTASPITKVDPKYLMKIEANLNSRCETPRIHREELMRHVHRPELCTVNFHVDMSVWSDILQSLHRIVDTVDIEQDPWIKRLKQQKGRRSQENLLNAMVKRKTFSMSEMSKLRRQATSIHEDLGAWAADAFISEVVKRIGAKRAKKSADLLSILEREEEDFVFETLSQMPIHSSKQYWDSEPDLVSSKVNLLIDLLEKEHSSDFTGIIFAQQRSTVTMLAHLISKHPRLKDLIVPGAFLGDAGYAGRSSAITELHNTKTQKGSIDDLRSGKKNLLVATSVLEEGIDVSACHLVVCFDAINNLRSFIQRRGRARKERSKFVMFLNGDDKSQENKWNKMEDVMKSMYEEDMRRLEDIWAIENIEEEKEDKENEYLRIESTGALLTFENARPHLEHFCATLQCDFTDTRPDFIFSESEPGGMVTAKVILPNVLDPKFRVIQGSKWWRQERMAQRDAAFQAYVKLYQEGLVNDNLLPIHWMAMEDPPLEYSEKRSRLVKVAGRINPWAMIASLWETTTTFYQSQIEISSTSLLFPKMHLVLPTPLPCEISFKVFWNEKNTFTVCLKPLPSTHLRTSLIKYAADTTYTILSSVFAHKMLPESLDFSCLFLPDVELTGEAMMEWCSSVEGKIPASDAADYDANCLRNLGLVRRLDKIRRPWTVERYRWMKKTYEDGQPDGIDSIAEVEEAEILHVEGTAWPKRTDFLHPVAHSDGSQLHHTAKKCHPARDCSIDKLPLEFSLFALLAPSIMHKIEIYLIAEQLNKTILKPVAFTDLSLVVTAISASVAREATNYQRIEFLGDSILKFHTTLQLAAANLVWHEGLLSKVKDNVVSNKRLSYAAVETGLDKFILVDVFTGAKWRPGYNKVHLESEEQGIPQREMSTKTLADVVEALIGAATIEGGETKTEKFLEIFLPEIRWMPFDDRIIALYDSVPEAYENTPTSWFQEIESLLGYNFNKKVFLVQAFTHPSSPGSATSSYQRLEFVGDAILDHIIVHHLFNSPRNLPHFDMHLMRTALANADFLAFLCIGTSTEQARGEVVVASSKESTLTKLTTRKISLWQYMRHGTSWELAAAQQQTANQYQKLQPDISEALEKSSTYPWILLSRLRAQKFFSDLIESVLGAIFIDSHGSLDACTAFLERIGLMKFLRRMLVEESMDIMHPKQRLGQEVGRMKVRYETNHVVDDEEEVGALGTWTCKVFIGDEFVVEENEGVSLTEVEAKAAEAALAVIRARDDVNACVDVGVGIGVSDNFSVGAGISSDGDGDGDVGVGINGTENGDGDGDGDGDVFMALTR</sequence>
<dbReference type="SMART" id="SM00487">
    <property type="entry name" value="DEXDc"/>
    <property type="match status" value="1"/>
</dbReference>
<dbReference type="OrthoDB" id="416741at2759"/>
<dbReference type="InterPro" id="IPR027417">
    <property type="entry name" value="P-loop_NTPase"/>
</dbReference>
<dbReference type="PROSITE" id="PS51192">
    <property type="entry name" value="HELICASE_ATP_BIND_1"/>
    <property type="match status" value="1"/>
</dbReference>
<gene>
    <name evidence="21" type="ORF">ACJ73_00875</name>
</gene>
<evidence type="ECO:0000256" key="3">
    <source>
        <dbReference type="ARBA" id="ARBA00022721"/>
    </source>
</evidence>
<dbReference type="PANTHER" id="PTHR14950">
    <property type="entry name" value="DICER-RELATED"/>
    <property type="match status" value="1"/>
</dbReference>
<dbReference type="InterPro" id="IPR038248">
    <property type="entry name" value="Dicer_dimer_sf"/>
</dbReference>
<organism evidence="21 22">
    <name type="scientific">Blastomyces percursus</name>
    <dbReference type="NCBI Taxonomy" id="1658174"/>
    <lineage>
        <taxon>Eukaryota</taxon>
        <taxon>Fungi</taxon>
        <taxon>Dikarya</taxon>
        <taxon>Ascomycota</taxon>
        <taxon>Pezizomycotina</taxon>
        <taxon>Eurotiomycetes</taxon>
        <taxon>Eurotiomycetidae</taxon>
        <taxon>Onygenales</taxon>
        <taxon>Ajellomycetaceae</taxon>
        <taxon>Blastomyces</taxon>
    </lineage>
</organism>
<evidence type="ECO:0000259" key="17">
    <source>
        <dbReference type="PROSITE" id="PS50142"/>
    </source>
</evidence>
<feature type="domain" description="Helicase C-terminal" evidence="19">
    <location>
        <begin position="399"/>
        <end position="587"/>
    </location>
</feature>
<comment type="function">
    <text evidence="14">Dicer-like endonuclease involved in cleaving double-stranded RNA in the RNA interference (RNAi) pathway. Produces 21 to 25 bp dsRNAs (siRNAs) which target the selective destruction of homologous RNAs leading to sequence-specific suppression of gene expression, called post-transcriptional gene silencing (PTGS). Part of a broad host defense response against viral infection and transposons.</text>
</comment>
<dbReference type="Gene3D" id="1.10.1520.10">
    <property type="entry name" value="Ribonuclease III domain"/>
    <property type="match status" value="2"/>
</dbReference>
<dbReference type="SUPFAM" id="SSF69065">
    <property type="entry name" value="RNase III domain-like"/>
    <property type="match status" value="2"/>
</dbReference>
<dbReference type="InterPro" id="IPR036389">
    <property type="entry name" value="RNase_III_sf"/>
</dbReference>
<keyword evidence="8" id="KW-0347">Helicase</keyword>
<dbReference type="PANTHER" id="PTHR14950:SF37">
    <property type="entry name" value="ENDORIBONUCLEASE DICER"/>
    <property type="match status" value="1"/>
</dbReference>
<evidence type="ECO:0000256" key="7">
    <source>
        <dbReference type="ARBA" id="ARBA00022801"/>
    </source>
</evidence>
<dbReference type="VEuPathDB" id="FungiDB:ACJ73_00875"/>
<feature type="domain" description="Helicase ATP-binding" evidence="18">
    <location>
        <begin position="54"/>
        <end position="235"/>
    </location>
</feature>
<dbReference type="GO" id="GO:0004525">
    <property type="term" value="F:ribonuclease III activity"/>
    <property type="evidence" value="ECO:0007669"/>
    <property type="project" value="InterPro"/>
</dbReference>
<evidence type="ECO:0000256" key="6">
    <source>
        <dbReference type="ARBA" id="ARBA00022741"/>
    </source>
</evidence>
<dbReference type="InterPro" id="IPR005034">
    <property type="entry name" value="Dicer_dimerisation"/>
</dbReference>
<dbReference type="SUPFAM" id="SSF52540">
    <property type="entry name" value="P-loop containing nucleoside triphosphate hydrolases"/>
    <property type="match status" value="1"/>
</dbReference>
<evidence type="ECO:0000313" key="21">
    <source>
        <dbReference type="EMBL" id="OJD27728.1"/>
    </source>
</evidence>
<reference evidence="21 22" key="1">
    <citation type="submission" date="2015-08" db="EMBL/GenBank/DDBJ databases">
        <title>Emmonsia species relationships and genome sequence.</title>
        <authorList>
            <person name="Cuomo C.A."/>
            <person name="Schwartz I.S."/>
            <person name="Kenyon C."/>
            <person name="De Hoog G.S."/>
            <person name="Govender N.P."/>
            <person name="Botha A."/>
            <person name="Moreno L."/>
            <person name="De Vries M."/>
            <person name="Munoz J.F."/>
            <person name="Stielow J.B."/>
        </authorList>
    </citation>
    <scope>NUCLEOTIDE SEQUENCE [LARGE SCALE GENOMIC DNA]</scope>
    <source>
        <strain evidence="21 22">EI222</strain>
    </source>
</reference>
<keyword evidence="5" id="KW-0677">Repeat</keyword>
<dbReference type="Pfam" id="PF00636">
    <property type="entry name" value="Ribonuclease_3"/>
    <property type="match status" value="2"/>
</dbReference>
<comment type="cofactor">
    <cofactor evidence="1">
        <name>Mn(2+)</name>
        <dbReference type="ChEBI" id="CHEBI:29035"/>
    </cofactor>
</comment>
<evidence type="ECO:0000256" key="16">
    <source>
        <dbReference type="SAM" id="MobiDB-lite"/>
    </source>
</evidence>
<dbReference type="GO" id="GO:0005634">
    <property type="term" value="C:nucleus"/>
    <property type="evidence" value="ECO:0007669"/>
    <property type="project" value="TreeGrafter"/>
</dbReference>
<feature type="compositionally biased region" description="Basic and acidic residues" evidence="16">
    <location>
        <begin position="1"/>
        <end position="10"/>
    </location>
</feature>
<dbReference type="PROSITE" id="PS51327">
    <property type="entry name" value="DICER_DSRBF"/>
    <property type="match status" value="1"/>
</dbReference>
<keyword evidence="12" id="KW-0051">Antiviral defense</keyword>
<dbReference type="InterPro" id="IPR011545">
    <property type="entry name" value="DEAD/DEAH_box_helicase_dom"/>
</dbReference>
<keyword evidence="11 15" id="KW-0694">RNA-binding</keyword>
<keyword evidence="7" id="KW-0378">Hydrolase</keyword>
<feature type="domain" description="RNase III" evidence="17">
    <location>
        <begin position="1151"/>
        <end position="1335"/>
    </location>
</feature>
<evidence type="ECO:0000256" key="1">
    <source>
        <dbReference type="ARBA" id="ARBA00001936"/>
    </source>
</evidence>
<dbReference type="PROSITE" id="PS51194">
    <property type="entry name" value="HELICASE_CTER"/>
    <property type="match status" value="1"/>
</dbReference>
<dbReference type="Pfam" id="PF03368">
    <property type="entry name" value="Dicer_dimer"/>
    <property type="match status" value="1"/>
</dbReference>
<evidence type="ECO:0000256" key="14">
    <source>
        <dbReference type="ARBA" id="ARBA00025403"/>
    </source>
</evidence>
<dbReference type="SMART" id="SM00490">
    <property type="entry name" value="HELICc"/>
    <property type="match status" value="1"/>
</dbReference>
<keyword evidence="10" id="KW-0460">Magnesium</keyword>
<dbReference type="InterPro" id="IPR000999">
    <property type="entry name" value="RNase_III_dom"/>
</dbReference>
<dbReference type="SMART" id="SM00535">
    <property type="entry name" value="RIBOc"/>
    <property type="match status" value="2"/>
</dbReference>
<evidence type="ECO:0000256" key="5">
    <source>
        <dbReference type="ARBA" id="ARBA00022737"/>
    </source>
</evidence>
<dbReference type="GO" id="GO:0030422">
    <property type="term" value="P:siRNA processing"/>
    <property type="evidence" value="ECO:0007669"/>
    <property type="project" value="TreeGrafter"/>
</dbReference>
<feature type="domain" description="RNase III" evidence="17">
    <location>
        <begin position="965"/>
        <end position="1108"/>
    </location>
</feature>
<evidence type="ECO:0000259" key="19">
    <source>
        <dbReference type="PROSITE" id="PS51194"/>
    </source>
</evidence>
<evidence type="ECO:0000256" key="4">
    <source>
        <dbReference type="ARBA" id="ARBA00022723"/>
    </source>
</evidence>
<dbReference type="Gene3D" id="3.40.50.300">
    <property type="entry name" value="P-loop containing nucleotide triphosphate hydrolases"/>
    <property type="match status" value="2"/>
</dbReference>
<protein>
    <recommendedName>
        <fullName evidence="23">Dicer-like protein 2</fullName>
    </recommendedName>
</protein>
<accession>A0A1J9QGX1</accession>
<dbReference type="FunFam" id="1.10.1520.10:FF:000032">
    <property type="entry name" value="Dicer-like protein 2"/>
    <property type="match status" value="1"/>
</dbReference>
<keyword evidence="3" id="KW-0930">Antiviral protein</keyword>
<keyword evidence="6" id="KW-0547">Nucleotide-binding</keyword>
<dbReference type="Proteomes" id="UP000242791">
    <property type="component" value="Unassembled WGS sequence"/>
</dbReference>
<dbReference type="PROSITE" id="PS00517">
    <property type="entry name" value="RNASE_3_1"/>
    <property type="match status" value="1"/>
</dbReference>
<keyword evidence="13" id="KW-0464">Manganese</keyword>
<evidence type="ECO:0000256" key="9">
    <source>
        <dbReference type="ARBA" id="ARBA00022840"/>
    </source>
</evidence>
<comment type="cofactor">
    <cofactor evidence="2">
        <name>Mg(2+)</name>
        <dbReference type="ChEBI" id="CHEBI:18420"/>
    </cofactor>
</comment>
<evidence type="ECO:0000256" key="13">
    <source>
        <dbReference type="ARBA" id="ARBA00023211"/>
    </source>
</evidence>
<dbReference type="GO" id="GO:0005737">
    <property type="term" value="C:cytoplasm"/>
    <property type="evidence" value="ECO:0007669"/>
    <property type="project" value="TreeGrafter"/>
</dbReference>
<name>A0A1J9QGX1_9EURO</name>
<dbReference type="GO" id="GO:0046872">
    <property type="term" value="F:metal ion binding"/>
    <property type="evidence" value="ECO:0007669"/>
    <property type="project" value="UniProtKB-KW"/>
</dbReference>
<dbReference type="Pfam" id="PF00270">
    <property type="entry name" value="DEAD"/>
    <property type="match status" value="1"/>
</dbReference>
<evidence type="ECO:0000313" key="22">
    <source>
        <dbReference type="Proteomes" id="UP000242791"/>
    </source>
</evidence>
<evidence type="ECO:0000256" key="15">
    <source>
        <dbReference type="PROSITE-ProRule" id="PRU00657"/>
    </source>
</evidence>
<dbReference type="PROSITE" id="PS50142">
    <property type="entry name" value="RNASE_3_2"/>
    <property type="match status" value="2"/>
</dbReference>
<dbReference type="InterPro" id="IPR001650">
    <property type="entry name" value="Helicase_C-like"/>
</dbReference>
<evidence type="ECO:0000259" key="18">
    <source>
        <dbReference type="PROSITE" id="PS51192"/>
    </source>
</evidence>
<evidence type="ECO:0000256" key="11">
    <source>
        <dbReference type="ARBA" id="ARBA00022884"/>
    </source>
</evidence>
<proteinExistence type="inferred from homology"/>
<dbReference type="GO" id="GO:0004386">
    <property type="term" value="F:helicase activity"/>
    <property type="evidence" value="ECO:0007669"/>
    <property type="project" value="UniProtKB-KW"/>
</dbReference>
<evidence type="ECO:0000256" key="8">
    <source>
        <dbReference type="ARBA" id="ARBA00022806"/>
    </source>
</evidence>
<comment type="caution">
    <text evidence="21">The sequence shown here is derived from an EMBL/GenBank/DDBJ whole genome shotgun (WGS) entry which is preliminary data.</text>
</comment>
<dbReference type="STRING" id="1658174.A0A1J9QGX1"/>
<keyword evidence="4" id="KW-0479">Metal-binding</keyword>
<evidence type="ECO:0000256" key="12">
    <source>
        <dbReference type="ARBA" id="ARBA00023118"/>
    </source>
</evidence>
<comment type="similarity">
    <text evidence="15">Belongs to the helicase family. Dicer subfamily.</text>
</comment>
<dbReference type="GO" id="GO:0005524">
    <property type="term" value="F:ATP binding"/>
    <property type="evidence" value="ECO:0007669"/>
    <property type="project" value="UniProtKB-KW"/>
</dbReference>
<dbReference type="EMBL" id="LGTZ01000070">
    <property type="protein sequence ID" value="OJD27728.1"/>
    <property type="molecule type" value="Genomic_DNA"/>
</dbReference>
<dbReference type="InterPro" id="IPR014001">
    <property type="entry name" value="Helicase_ATP-bd"/>
</dbReference>
<feature type="region of interest" description="Disordered" evidence="16">
    <location>
        <begin position="1"/>
        <end position="23"/>
    </location>
</feature>
<dbReference type="GO" id="GO:0050688">
    <property type="term" value="P:regulation of defense response to virus"/>
    <property type="evidence" value="ECO:0007669"/>
    <property type="project" value="UniProtKB-KW"/>
</dbReference>
<keyword evidence="9" id="KW-0067">ATP-binding</keyword>
<dbReference type="GO" id="GO:0003723">
    <property type="term" value="F:RNA binding"/>
    <property type="evidence" value="ECO:0007669"/>
    <property type="project" value="UniProtKB-UniRule"/>
</dbReference>
<evidence type="ECO:0000256" key="2">
    <source>
        <dbReference type="ARBA" id="ARBA00001946"/>
    </source>
</evidence>
<dbReference type="Gene3D" id="3.30.160.380">
    <property type="entry name" value="Dicer dimerisation domain"/>
    <property type="match status" value="1"/>
</dbReference>